<dbReference type="AlphaFoldDB" id="A0A0F3GZP1"/>
<dbReference type="EMBL" id="LACI01000218">
    <property type="protein sequence ID" value="KJU87345.1"/>
    <property type="molecule type" value="Genomic_DNA"/>
</dbReference>
<evidence type="ECO:0000313" key="3">
    <source>
        <dbReference type="Proteomes" id="UP000033423"/>
    </source>
</evidence>
<gene>
    <name evidence="2" type="ORF">MBAV_000461</name>
</gene>
<feature type="transmembrane region" description="Helical" evidence="1">
    <location>
        <begin position="226"/>
        <end position="246"/>
    </location>
</feature>
<feature type="transmembrane region" description="Helical" evidence="1">
    <location>
        <begin position="20"/>
        <end position="42"/>
    </location>
</feature>
<sequence>MVFVGAMCATGSLNANDVGWYALYLKMALFFLSASWMAINYIDNRAEDYPLIKVKYRLLLFITPLIVLNGIILMRYFLGLKPDIITSCCGSLFSDESKKVAGGLSALPIKTMMYTFYSWAASLILLIALAIIRKGGAFKYLVAVGSFVFFFIALLSIVSFVSIYFYELPTHHCPFDILQQTYGYVGYPLYASLFVGVFFGVISAVVQPFRRIPSLATTVETTQRVWLVLAATGIAAFVAICTWPIVFSNFHVDM</sequence>
<organism evidence="2 3">
    <name type="scientific">Candidatus Magnetobacterium bavaricum</name>
    <dbReference type="NCBI Taxonomy" id="29290"/>
    <lineage>
        <taxon>Bacteria</taxon>
        <taxon>Pseudomonadati</taxon>
        <taxon>Nitrospirota</taxon>
        <taxon>Thermodesulfovibrionia</taxon>
        <taxon>Thermodesulfovibrionales</taxon>
        <taxon>Candidatus Magnetobacteriaceae</taxon>
        <taxon>Candidatus Magnetobacterium</taxon>
    </lineage>
</organism>
<evidence type="ECO:0000256" key="1">
    <source>
        <dbReference type="SAM" id="Phobius"/>
    </source>
</evidence>
<comment type="caution">
    <text evidence="2">The sequence shown here is derived from an EMBL/GenBank/DDBJ whole genome shotgun (WGS) entry which is preliminary data.</text>
</comment>
<proteinExistence type="predicted"/>
<keyword evidence="1" id="KW-0472">Membrane</keyword>
<evidence type="ECO:0000313" key="2">
    <source>
        <dbReference type="EMBL" id="KJU87345.1"/>
    </source>
</evidence>
<keyword evidence="1" id="KW-0812">Transmembrane</keyword>
<feature type="transmembrane region" description="Helical" evidence="1">
    <location>
        <begin position="114"/>
        <end position="133"/>
    </location>
</feature>
<keyword evidence="1" id="KW-1133">Transmembrane helix</keyword>
<feature type="transmembrane region" description="Helical" evidence="1">
    <location>
        <begin position="140"/>
        <end position="165"/>
    </location>
</feature>
<accession>A0A0F3GZP1</accession>
<protein>
    <submittedName>
        <fullName evidence="2">Uncharacterized protein</fullName>
    </submittedName>
</protein>
<reference evidence="2 3" key="1">
    <citation type="submission" date="2015-02" db="EMBL/GenBank/DDBJ databases">
        <title>Single-cell genomics of uncultivated deep-branching MTB reveals a conserved set of magnetosome genes.</title>
        <authorList>
            <person name="Kolinko S."/>
            <person name="Richter M."/>
            <person name="Glockner F.O."/>
            <person name="Brachmann A."/>
            <person name="Schuler D."/>
        </authorList>
    </citation>
    <scope>NUCLEOTIDE SEQUENCE [LARGE SCALE GENOMIC DNA]</scope>
    <source>
        <strain evidence="2">TM-1</strain>
    </source>
</reference>
<dbReference type="PATRIC" id="fig|29290.4.peg.630"/>
<feature type="transmembrane region" description="Helical" evidence="1">
    <location>
        <begin position="54"/>
        <end position="77"/>
    </location>
</feature>
<dbReference type="Proteomes" id="UP000033423">
    <property type="component" value="Unassembled WGS sequence"/>
</dbReference>
<keyword evidence="3" id="KW-1185">Reference proteome</keyword>
<name>A0A0F3GZP1_9BACT</name>
<feature type="transmembrane region" description="Helical" evidence="1">
    <location>
        <begin position="185"/>
        <end position="206"/>
    </location>
</feature>